<evidence type="ECO:0000313" key="3">
    <source>
        <dbReference type="Proteomes" id="UP000219338"/>
    </source>
</evidence>
<dbReference type="EMBL" id="FUEG01000002">
    <property type="protein sequence ID" value="SJL00215.1"/>
    <property type="molecule type" value="Genomic_DNA"/>
</dbReference>
<feature type="domain" description="DUF6593" evidence="1">
    <location>
        <begin position="14"/>
        <end position="131"/>
    </location>
</feature>
<name>A0A284QUP6_ARMOS</name>
<accession>A0A284QUP6</accession>
<dbReference type="Proteomes" id="UP000219338">
    <property type="component" value="Unassembled WGS sequence"/>
</dbReference>
<keyword evidence="3" id="KW-1185">Reference proteome</keyword>
<gene>
    <name evidence="2" type="ORF">ARMOST_03527</name>
</gene>
<sequence>MADPTYDLFFTGRDDPRSCVIIGEDTKPIYLCFDTPERSIAPSIRTTVLSNNKDLVASFDWSPGNHLGRVTIGKRQIPMSHLVRPGSRQNARSFVSSDGRQLEWRKCPNDPTAYDLYVAPNFQIAAFRRYVSSTAVGPTHGLLQYKFNHDTLLVEALLALALNRWIDLHGM</sequence>
<dbReference type="InterPro" id="IPR046528">
    <property type="entry name" value="DUF6593"/>
</dbReference>
<evidence type="ECO:0000259" key="1">
    <source>
        <dbReference type="Pfam" id="PF20236"/>
    </source>
</evidence>
<protein>
    <recommendedName>
        <fullName evidence="1">DUF6593 domain-containing protein</fullName>
    </recommendedName>
</protein>
<organism evidence="2 3">
    <name type="scientific">Armillaria ostoyae</name>
    <name type="common">Armillaria root rot fungus</name>
    <dbReference type="NCBI Taxonomy" id="47428"/>
    <lineage>
        <taxon>Eukaryota</taxon>
        <taxon>Fungi</taxon>
        <taxon>Dikarya</taxon>
        <taxon>Basidiomycota</taxon>
        <taxon>Agaricomycotina</taxon>
        <taxon>Agaricomycetes</taxon>
        <taxon>Agaricomycetidae</taxon>
        <taxon>Agaricales</taxon>
        <taxon>Marasmiineae</taxon>
        <taxon>Physalacriaceae</taxon>
        <taxon>Armillaria</taxon>
    </lineage>
</organism>
<reference evidence="3" key="1">
    <citation type="journal article" date="2017" name="Nat. Ecol. Evol.">
        <title>Genome expansion and lineage-specific genetic innovations in the forest pathogenic fungi Armillaria.</title>
        <authorList>
            <person name="Sipos G."/>
            <person name="Prasanna A.N."/>
            <person name="Walter M.C."/>
            <person name="O'Connor E."/>
            <person name="Balint B."/>
            <person name="Krizsan K."/>
            <person name="Kiss B."/>
            <person name="Hess J."/>
            <person name="Varga T."/>
            <person name="Slot J."/>
            <person name="Riley R."/>
            <person name="Boka B."/>
            <person name="Rigling D."/>
            <person name="Barry K."/>
            <person name="Lee J."/>
            <person name="Mihaltcheva S."/>
            <person name="LaButti K."/>
            <person name="Lipzen A."/>
            <person name="Waldron R."/>
            <person name="Moloney N.M."/>
            <person name="Sperisen C."/>
            <person name="Kredics L."/>
            <person name="Vagvoelgyi C."/>
            <person name="Patrignani A."/>
            <person name="Fitzpatrick D."/>
            <person name="Nagy I."/>
            <person name="Doyle S."/>
            <person name="Anderson J.B."/>
            <person name="Grigoriev I.V."/>
            <person name="Gueldener U."/>
            <person name="Muensterkoetter M."/>
            <person name="Nagy L.G."/>
        </authorList>
    </citation>
    <scope>NUCLEOTIDE SEQUENCE [LARGE SCALE GENOMIC DNA]</scope>
    <source>
        <strain evidence="3">C18/9</strain>
    </source>
</reference>
<evidence type="ECO:0000313" key="2">
    <source>
        <dbReference type="EMBL" id="SJL00215.1"/>
    </source>
</evidence>
<dbReference type="OrthoDB" id="3183898at2759"/>
<dbReference type="AlphaFoldDB" id="A0A284QUP6"/>
<proteinExistence type="predicted"/>
<dbReference type="OMA" id="ATIGNRQ"/>
<dbReference type="Pfam" id="PF20236">
    <property type="entry name" value="DUF6593"/>
    <property type="match status" value="1"/>
</dbReference>